<reference evidence="1 2" key="1">
    <citation type="submission" date="2019-07" db="EMBL/GenBank/DDBJ databases">
        <title>Analysis of the biochemical properties, biological activity and biotechnological potential of siderophores and biosurfactants produced by Antarctic psychrotolerant bacteria.</title>
        <authorList>
            <person name="Styczynski M."/>
            <person name="Krucon T."/>
            <person name="Decewicz P."/>
            <person name="Dziewit L."/>
        </authorList>
    </citation>
    <scope>NUCLEOTIDE SEQUENCE [LARGE SCALE GENOMIC DNA]</scope>
    <source>
        <strain evidence="1 2">ANT_H27</strain>
    </source>
</reference>
<gene>
    <name evidence="1" type="ORF">FQ154_11190</name>
</gene>
<evidence type="ECO:0000313" key="1">
    <source>
        <dbReference type="EMBL" id="KAA0976424.1"/>
    </source>
</evidence>
<dbReference type="EMBL" id="VOBL01000010">
    <property type="protein sequence ID" value="KAA0976424.1"/>
    <property type="molecule type" value="Genomic_DNA"/>
</dbReference>
<accession>A0A5B0EBK9</accession>
<dbReference type="Proteomes" id="UP000323856">
    <property type="component" value="Unassembled WGS sequence"/>
</dbReference>
<sequence length="66" mass="7532">MEDDRFLPGIRILVDKDLQLSIGLRMSWTNIEHDAANRGFTIKLGGKIRVHDCEDLIALLARHAFD</sequence>
<evidence type="ECO:0000313" key="2">
    <source>
        <dbReference type="Proteomes" id="UP000323856"/>
    </source>
</evidence>
<comment type="caution">
    <text evidence="1">The sequence shown here is derived from an EMBL/GenBank/DDBJ whole genome shotgun (WGS) entry which is preliminary data.</text>
</comment>
<dbReference type="AlphaFoldDB" id="A0A5B0EBK9"/>
<organism evidence="1 2">
    <name type="scientific">Paeniglutamicibacter gangotriensis</name>
    <dbReference type="NCBI Taxonomy" id="254787"/>
    <lineage>
        <taxon>Bacteria</taxon>
        <taxon>Bacillati</taxon>
        <taxon>Actinomycetota</taxon>
        <taxon>Actinomycetes</taxon>
        <taxon>Micrococcales</taxon>
        <taxon>Micrococcaceae</taxon>
        <taxon>Paeniglutamicibacter</taxon>
    </lineage>
</organism>
<protein>
    <submittedName>
        <fullName evidence="1">Uncharacterized protein</fullName>
    </submittedName>
</protein>
<proteinExistence type="predicted"/>
<name>A0A5B0EBK9_9MICC</name>
<dbReference type="RefSeq" id="WP_149619766.1">
    <property type="nucleotide sequence ID" value="NZ_VOBL01000010.1"/>
</dbReference>